<dbReference type="Proteomes" id="UP001247754">
    <property type="component" value="Unassembled WGS sequence"/>
</dbReference>
<dbReference type="InterPro" id="IPR000639">
    <property type="entry name" value="Epox_hydrolase-like"/>
</dbReference>
<dbReference type="SUPFAM" id="SSF53474">
    <property type="entry name" value="alpha/beta-Hydrolases"/>
    <property type="match status" value="1"/>
</dbReference>
<gene>
    <name evidence="3" type="ORF">RGD00_10880</name>
</gene>
<evidence type="ECO:0000313" key="4">
    <source>
        <dbReference type="Proteomes" id="UP001247754"/>
    </source>
</evidence>
<comment type="caution">
    <text evidence="3">The sequence shown here is derived from an EMBL/GenBank/DDBJ whole genome shotgun (WGS) entry which is preliminary data.</text>
</comment>
<dbReference type="EMBL" id="JAVKPH010000010">
    <property type="protein sequence ID" value="MDR5653112.1"/>
    <property type="molecule type" value="Genomic_DNA"/>
</dbReference>
<dbReference type="InterPro" id="IPR000073">
    <property type="entry name" value="AB_hydrolase_1"/>
</dbReference>
<dbReference type="RefSeq" id="WP_310457381.1">
    <property type="nucleotide sequence ID" value="NZ_JAVKPH010000010.1"/>
</dbReference>
<name>A0ABU1F8C1_9RHOB</name>
<dbReference type="PANTHER" id="PTHR46118">
    <property type="entry name" value="PROTEIN ABHD11"/>
    <property type="match status" value="1"/>
</dbReference>
<evidence type="ECO:0000313" key="3">
    <source>
        <dbReference type="EMBL" id="MDR5653112.1"/>
    </source>
</evidence>
<evidence type="ECO:0000256" key="1">
    <source>
        <dbReference type="ARBA" id="ARBA00022801"/>
    </source>
</evidence>
<organism evidence="3 4">
    <name type="scientific">Ruixingdingia sedimenti</name>
    <dbReference type="NCBI Taxonomy" id="3073604"/>
    <lineage>
        <taxon>Bacteria</taxon>
        <taxon>Pseudomonadati</taxon>
        <taxon>Pseudomonadota</taxon>
        <taxon>Alphaproteobacteria</taxon>
        <taxon>Rhodobacterales</taxon>
        <taxon>Paracoccaceae</taxon>
        <taxon>Ruixingdingia</taxon>
    </lineage>
</organism>
<keyword evidence="1 3" id="KW-0378">Hydrolase</keyword>
<dbReference type="Gene3D" id="3.40.50.1820">
    <property type="entry name" value="alpha/beta hydrolase"/>
    <property type="match status" value="1"/>
</dbReference>
<keyword evidence="4" id="KW-1185">Reference proteome</keyword>
<proteinExistence type="predicted"/>
<reference evidence="3 4" key="1">
    <citation type="submission" date="2023-09" db="EMBL/GenBank/DDBJ databases">
        <title>Xinfangfangia sedmenti sp. nov., isolated the sedment.</title>
        <authorList>
            <person name="Xu L."/>
        </authorList>
    </citation>
    <scope>NUCLEOTIDE SEQUENCE [LARGE SCALE GENOMIC DNA]</scope>
    <source>
        <strain evidence="3 4">LG-4</strain>
    </source>
</reference>
<dbReference type="PRINTS" id="PR00412">
    <property type="entry name" value="EPOXHYDRLASE"/>
</dbReference>
<dbReference type="InterPro" id="IPR029058">
    <property type="entry name" value="AB_hydrolase_fold"/>
</dbReference>
<dbReference type="PANTHER" id="PTHR46118:SF4">
    <property type="entry name" value="PROTEIN ABHD11"/>
    <property type="match status" value="1"/>
</dbReference>
<dbReference type="PRINTS" id="PR00111">
    <property type="entry name" value="ABHYDROLASE"/>
</dbReference>
<dbReference type="Pfam" id="PF00561">
    <property type="entry name" value="Abhydrolase_1"/>
    <property type="match status" value="1"/>
</dbReference>
<sequence length="260" mass="28325">MLNTTLHGTATDRPPLIIAHGLFGSGRNWGAIARRLSDRRQVIAVDMRNHGDSPWSDRHDYPAMAGDLAEVIAAHGGQADVLGHSMGGKAAMMLALTHPDAVNRLVVADVAPVAYDHDQRRNVDAMRGLDLTGLTSRSEADRRLAAVIGDPTLRSFFLQSLDLRADPPRWRLNLDVLAAEMDRIVGWPEPEAGYPPFPRPALFLSGALSNYVRPEYRAQIKALFPAARQAKIPGTGHWLHAENPRAFEAAVAAFLEPVSG</sequence>
<feature type="domain" description="AB hydrolase-1" evidence="2">
    <location>
        <begin position="14"/>
        <end position="244"/>
    </location>
</feature>
<accession>A0ABU1F8C1</accession>
<protein>
    <submittedName>
        <fullName evidence="3">Alpha/beta fold hydrolase</fullName>
    </submittedName>
</protein>
<evidence type="ECO:0000259" key="2">
    <source>
        <dbReference type="Pfam" id="PF00561"/>
    </source>
</evidence>
<dbReference type="GO" id="GO:0016787">
    <property type="term" value="F:hydrolase activity"/>
    <property type="evidence" value="ECO:0007669"/>
    <property type="project" value="UniProtKB-KW"/>
</dbReference>